<protein>
    <submittedName>
        <fullName evidence="1">Uncharacterized protein</fullName>
    </submittedName>
</protein>
<evidence type="ECO:0000313" key="1">
    <source>
        <dbReference type="EMBL" id="OAY74260.1"/>
    </source>
</evidence>
<dbReference type="AlphaFoldDB" id="A0A199VBT2"/>
<feature type="non-terminal residue" evidence="1">
    <location>
        <position position="1"/>
    </location>
</feature>
<reference evidence="1 2" key="1">
    <citation type="journal article" date="2016" name="DNA Res.">
        <title>The draft genome of MD-2 pineapple using hybrid error correction of long reads.</title>
        <authorList>
            <person name="Redwan R.M."/>
            <person name="Saidin A."/>
            <person name="Kumar S.V."/>
        </authorList>
    </citation>
    <scope>NUCLEOTIDE SEQUENCE [LARGE SCALE GENOMIC DNA]</scope>
    <source>
        <strain evidence="2">cv. MD2</strain>
        <tissue evidence="1">Leaf</tissue>
    </source>
</reference>
<proteinExistence type="predicted"/>
<gene>
    <name evidence="1" type="ORF">ACMD2_22992</name>
</gene>
<dbReference type="Proteomes" id="UP000092600">
    <property type="component" value="Unassembled WGS sequence"/>
</dbReference>
<accession>A0A199VBT2</accession>
<comment type="caution">
    <text evidence="1">The sequence shown here is derived from an EMBL/GenBank/DDBJ whole genome shotgun (WGS) entry which is preliminary data.</text>
</comment>
<evidence type="ECO:0000313" key="2">
    <source>
        <dbReference type="Proteomes" id="UP000092600"/>
    </source>
</evidence>
<dbReference type="EMBL" id="LSRQ01002449">
    <property type="protein sequence ID" value="OAY74260.1"/>
    <property type="molecule type" value="Genomic_DNA"/>
</dbReference>
<organism evidence="1 2">
    <name type="scientific">Ananas comosus</name>
    <name type="common">Pineapple</name>
    <name type="synonym">Ananas ananas</name>
    <dbReference type="NCBI Taxonomy" id="4615"/>
    <lineage>
        <taxon>Eukaryota</taxon>
        <taxon>Viridiplantae</taxon>
        <taxon>Streptophyta</taxon>
        <taxon>Embryophyta</taxon>
        <taxon>Tracheophyta</taxon>
        <taxon>Spermatophyta</taxon>
        <taxon>Magnoliopsida</taxon>
        <taxon>Liliopsida</taxon>
        <taxon>Poales</taxon>
        <taxon>Bromeliaceae</taxon>
        <taxon>Bromelioideae</taxon>
        <taxon>Ananas</taxon>
    </lineage>
</organism>
<sequence length="271" mass="29044">TTSFLESSTWPTNLSKFAKEGPPSCAAFAAMSFHSMALLFISFPFSPPMISLINPSTSFLFTSPSISIPIPHSAHYLQLVCCSAKKGQLSIGTPPHTLSSVEFHPLCVRNAPTAGWRSTSSCGHQLAMSPLSFIPSTNSGGSTAVSPLTRSGLMIHRNSYSLFASPHANSISCWFVITVTLPKFTGLLLPQAGAHGAEWTVGDAASEEGEGADGVDGWQDRRHGFDHRALEIIERVEEDSRRHGGALRLVKDEVNHEVVGVLRSNEAGEVS</sequence>
<name>A0A199VBT2_ANACO</name>